<evidence type="ECO:0000256" key="6">
    <source>
        <dbReference type="ARBA" id="ARBA00023002"/>
    </source>
</evidence>
<dbReference type="InterPro" id="IPR024706">
    <property type="entry name" value="Peroxiredoxin_AhpC-typ"/>
</dbReference>
<evidence type="ECO:0000313" key="12">
    <source>
        <dbReference type="EMBL" id="MDQ2093441.1"/>
    </source>
</evidence>
<dbReference type="Pfam" id="PF00578">
    <property type="entry name" value="AhpC-TSA"/>
    <property type="match status" value="1"/>
</dbReference>
<dbReference type="GO" id="GO:0042744">
    <property type="term" value="P:hydrogen peroxide catabolic process"/>
    <property type="evidence" value="ECO:0007669"/>
    <property type="project" value="TreeGrafter"/>
</dbReference>
<dbReference type="GO" id="GO:0006979">
    <property type="term" value="P:response to oxidative stress"/>
    <property type="evidence" value="ECO:0007669"/>
    <property type="project" value="TreeGrafter"/>
</dbReference>
<evidence type="ECO:0000256" key="4">
    <source>
        <dbReference type="ARBA" id="ARBA00022559"/>
    </source>
</evidence>
<dbReference type="PIRSF" id="PIRSF000239">
    <property type="entry name" value="AHPC"/>
    <property type="match status" value="1"/>
</dbReference>
<comment type="catalytic activity">
    <reaction evidence="9">
        <text>a hydroperoxide + NADH + H(+) = an alcohol + NAD(+) + H2O</text>
        <dbReference type="Rhea" id="RHEA:62628"/>
        <dbReference type="ChEBI" id="CHEBI:15377"/>
        <dbReference type="ChEBI" id="CHEBI:15378"/>
        <dbReference type="ChEBI" id="CHEBI:30879"/>
        <dbReference type="ChEBI" id="CHEBI:35924"/>
        <dbReference type="ChEBI" id="CHEBI:57540"/>
        <dbReference type="ChEBI" id="CHEBI:57945"/>
        <dbReference type="EC" id="1.11.1.26"/>
    </reaction>
</comment>
<dbReference type="InterPro" id="IPR013766">
    <property type="entry name" value="Thioredoxin_domain"/>
</dbReference>
<reference evidence="12" key="2">
    <citation type="submission" date="2023-04" db="EMBL/GenBank/DDBJ databases">
        <title>'Rhodoalgimonas zhirmunskyi' gen. nov., isolated from a red alga.</title>
        <authorList>
            <person name="Nedashkovskaya O.I."/>
            <person name="Otstavnykh N.Y."/>
            <person name="Bystritskaya E.P."/>
            <person name="Balabanova L.A."/>
            <person name="Isaeva M.P."/>
        </authorList>
    </citation>
    <scope>NUCLEOTIDE SEQUENCE</scope>
    <source>
        <strain evidence="12">10Alg 79</strain>
    </source>
</reference>
<evidence type="ECO:0000256" key="1">
    <source>
        <dbReference type="ARBA" id="ARBA00011654"/>
    </source>
</evidence>
<keyword evidence="5" id="KW-0049">Antioxidant</keyword>
<dbReference type="PANTHER" id="PTHR10681">
    <property type="entry name" value="THIOREDOXIN PEROXIDASE"/>
    <property type="match status" value="1"/>
</dbReference>
<dbReference type="InterPro" id="IPR050217">
    <property type="entry name" value="Peroxiredoxin"/>
</dbReference>
<evidence type="ECO:0000256" key="2">
    <source>
        <dbReference type="ARBA" id="ARBA00013021"/>
    </source>
</evidence>
<dbReference type="Proteomes" id="UP001227162">
    <property type="component" value="Unassembled WGS sequence"/>
</dbReference>
<dbReference type="GO" id="GO:0005829">
    <property type="term" value="C:cytosol"/>
    <property type="evidence" value="ECO:0007669"/>
    <property type="project" value="TreeGrafter"/>
</dbReference>
<protein>
    <recommendedName>
        <fullName evidence="3">Alkyl hydroperoxide reductase C</fullName>
        <ecNumber evidence="2">1.11.1.26</ecNumber>
    </recommendedName>
    <alternativeName>
        <fullName evidence="8">Peroxiredoxin</fullName>
    </alternativeName>
</protein>
<comment type="subunit">
    <text evidence="1">Homodimer; disulfide-linked, upon oxidation. 5 homodimers assemble to form a ring-like decamer.</text>
</comment>
<dbReference type="PANTHER" id="PTHR10681:SF121">
    <property type="entry name" value="ALKYL HYDROPEROXIDE REDUCTASE C"/>
    <property type="match status" value="1"/>
</dbReference>
<feature type="domain" description="Thioredoxin" evidence="11">
    <location>
        <begin position="29"/>
        <end position="185"/>
    </location>
</feature>
<evidence type="ECO:0000259" key="11">
    <source>
        <dbReference type="PROSITE" id="PS51352"/>
    </source>
</evidence>
<name>A0AAJ1X4F2_9RHOB</name>
<dbReference type="AlphaFoldDB" id="A0AAJ1X4F2"/>
<evidence type="ECO:0000256" key="3">
    <source>
        <dbReference type="ARBA" id="ARBA00017462"/>
    </source>
</evidence>
<keyword evidence="7" id="KW-0676">Redox-active center</keyword>
<feature type="active site" description="Cysteine sulfenic acid (-SOH) intermediate; for peroxidase activity" evidence="10">
    <location>
        <position position="71"/>
    </location>
</feature>
<keyword evidence="6" id="KW-0560">Oxidoreductase</keyword>
<dbReference type="PROSITE" id="PS51352">
    <property type="entry name" value="THIOREDOXIN_2"/>
    <property type="match status" value="1"/>
</dbReference>
<dbReference type="EC" id="1.11.1.26" evidence="2"/>
<evidence type="ECO:0000256" key="9">
    <source>
        <dbReference type="ARBA" id="ARBA00047572"/>
    </source>
</evidence>
<evidence type="ECO:0000256" key="5">
    <source>
        <dbReference type="ARBA" id="ARBA00022862"/>
    </source>
</evidence>
<evidence type="ECO:0000256" key="8">
    <source>
        <dbReference type="ARBA" id="ARBA00032077"/>
    </source>
</evidence>
<keyword evidence="13" id="KW-1185">Reference proteome</keyword>
<organism evidence="12 13">
    <name type="scientific">Rhodalgimonas zhirmunskyi</name>
    <dbReference type="NCBI Taxonomy" id="2964767"/>
    <lineage>
        <taxon>Bacteria</taxon>
        <taxon>Pseudomonadati</taxon>
        <taxon>Pseudomonadota</taxon>
        <taxon>Alphaproteobacteria</taxon>
        <taxon>Rhodobacterales</taxon>
        <taxon>Roseobacteraceae</taxon>
        <taxon>Rhodalgimonas</taxon>
    </lineage>
</organism>
<evidence type="ECO:0000256" key="7">
    <source>
        <dbReference type="ARBA" id="ARBA00023284"/>
    </source>
</evidence>
<dbReference type="EMBL" id="JANFFA010000001">
    <property type="protein sequence ID" value="MDQ2093441.1"/>
    <property type="molecule type" value="Genomic_DNA"/>
</dbReference>
<dbReference type="GO" id="GO:0102039">
    <property type="term" value="F:NADH-dependent peroxiredoxin activity"/>
    <property type="evidence" value="ECO:0007669"/>
    <property type="project" value="UniProtKB-EC"/>
</dbReference>
<proteinExistence type="predicted"/>
<dbReference type="Gene3D" id="3.30.1020.10">
    <property type="entry name" value="Antioxidant, Horf6, Chain A, domain2"/>
    <property type="match status" value="1"/>
</dbReference>
<dbReference type="InterPro" id="IPR000866">
    <property type="entry name" value="AhpC/TSA"/>
</dbReference>
<dbReference type="SUPFAM" id="SSF52833">
    <property type="entry name" value="Thioredoxin-like"/>
    <property type="match status" value="1"/>
</dbReference>
<dbReference type="GO" id="GO:0045454">
    <property type="term" value="P:cell redox homeostasis"/>
    <property type="evidence" value="ECO:0007669"/>
    <property type="project" value="TreeGrafter"/>
</dbReference>
<comment type="caution">
    <text evidence="12">The sequence shown here is derived from an EMBL/GenBank/DDBJ whole genome shotgun (WGS) entry which is preliminary data.</text>
</comment>
<dbReference type="InterPro" id="IPR036249">
    <property type="entry name" value="Thioredoxin-like_sf"/>
</dbReference>
<dbReference type="GO" id="GO:0008379">
    <property type="term" value="F:thioredoxin peroxidase activity"/>
    <property type="evidence" value="ECO:0007669"/>
    <property type="project" value="TreeGrafter"/>
</dbReference>
<accession>A0AAJ1X4F2</accession>
<keyword evidence="4" id="KW-0575">Peroxidase</keyword>
<dbReference type="Gene3D" id="3.40.30.10">
    <property type="entry name" value="Glutaredoxin"/>
    <property type="match status" value="1"/>
</dbReference>
<reference evidence="12" key="1">
    <citation type="submission" date="2022-07" db="EMBL/GenBank/DDBJ databases">
        <authorList>
            <person name="Otstavnykh N."/>
            <person name="Isaeva M."/>
            <person name="Bystritskaya E."/>
        </authorList>
    </citation>
    <scope>NUCLEOTIDE SEQUENCE</scope>
    <source>
        <strain evidence="12">10Alg 79</strain>
    </source>
</reference>
<evidence type="ECO:0000256" key="10">
    <source>
        <dbReference type="PIRSR" id="PIRSR000239-1"/>
    </source>
</evidence>
<sequence>MGFMDDTGRFGPSGVESLFMDAGRKRKLPQVGDRFANFVAETTHGRLSLENYADGHWVYLFSFPSTFAPVCSTEIVSLAAQIKAFNDLGVRLMGVTCSDVNRALDWIEDLEEVFNVRVPFPVVCDPQGELVRELGMINPSESARTAMRKSIILDPSRKVQLMMDYPAYLGRCADEVLRCLEGLQDIDYTGMALPADWMPGDYMVAPGPMSDADMCSSFGDNWHKVRDYLVVARG</sequence>
<evidence type="ECO:0000313" key="13">
    <source>
        <dbReference type="Proteomes" id="UP001227162"/>
    </source>
</evidence>
<dbReference type="GO" id="GO:0033554">
    <property type="term" value="P:cellular response to stress"/>
    <property type="evidence" value="ECO:0007669"/>
    <property type="project" value="TreeGrafter"/>
</dbReference>
<gene>
    <name evidence="12" type="ORF">NOI20_04905</name>
</gene>
<dbReference type="RefSeq" id="WP_317625027.1">
    <property type="nucleotide sequence ID" value="NZ_JANFFA010000001.1"/>
</dbReference>